<protein>
    <recommendedName>
        <fullName evidence="2">ferredoxin--NADP(+) reductase</fullName>
        <ecNumber evidence="2">1.18.1.2</ecNumber>
    </recommendedName>
</protein>
<dbReference type="PRINTS" id="PR00419">
    <property type="entry name" value="ADXRDTASE"/>
</dbReference>
<keyword evidence="5" id="KW-0521">NADP</keyword>
<keyword evidence="10" id="KW-1185">Reference proteome</keyword>
<evidence type="ECO:0000256" key="6">
    <source>
        <dbReference type="ARBA" id="ARBA00023002"/>
    </source>
</evidence>
<evidence type="ECO:0000256" key="2">
    <source>
        <dbReference type="ARBA" id="ARBA00013223"/>
    </source>
</evidence>
<dbReference type="Proteomes" id="UP001299283">
    <property type="component" value="Unassembled WGS sequence"/>
</dbReference>
<dbReference type="SUPFAM" id="SSF51971">
    <property type="entry name" value="Nucleotide-binding domain"/>
    <property type="match status" value="1"/>
</dbReference>
<accession>A0ABU5Z252</accession>
<dbReference type="Pfam" id="PF07992">
    <property type="entry name" value="Pyr_redox_2"/>
    <property type="match status" value="1"/>
</dbReference>
<evidence type="ECO:0000313" key="10">
    <source>
        <dbReference type="Proteomes" id="UP001299283"/>
    </source>
</evidence>
<keyword evidence="4" id="KW-0274">FAD</keyword>
<name>A0ABU5Z252_9MYCO</name>
<dbReference type="Gene3D" id="3.40.50.720">
    <property type="entry name" value="NAD(P)-binding Rossmann-like Domain"/>
    <property type="match status" value="2"/>
</dbReference>
<dbReference type="EC" id="1.18.1.2" evidence="2"/>
<gene>
    <name evidence="9" type="ORF">K5L39_20105</name>
</gene>
<evidence type="ECO:0000256" key="3">
    <source>
        <dbReference type="ARBA" id="ARBA00022630"/>
    </source>
</evidence>
<dbReference type="PANTHER" id="PTHR48467">
    <property type="entry name" value="GLUTAMATE SYNTHASE 1 [NADH], CHLOROPLASTIC-LIKE"/>
    <property type="match status" value="1"/>
</dbReference>
<evidence type="ECO:0000313" key="9">
    <source>
        <dbReference type="EMBL" id="MEB3071485.1"/>
    </source>
</evidence>
<evidence type="ECO:0000256" key="4">
    <source>
        <dbReference type="ARBA" id="ARBA00022827"/>
    </source>
</evidence>
<comment type="caution">
    <text evidence="9">The sequence shown here is derived from an EMBL/GenBank/DDBJ whole genome shotgun (WGS) entry which is preliminary data.</text>
</comment>
<reference evidence="9 10" key="1">
    <citation type="submission" date="2023-12" db="EMBL/GenBank/DDBJ databases">
        <title>Description of new species of Mycobacterium terrae complex isolated from sewage at the Sao Paulo Zoological Park Foundation in Brazil.</title>
        <authorList>
            <person name="Romagnoli C.L."/>
            <person name="Conceicao E.C."/>
            <person name="Machado E."/>
            <person name="Barreto L.B.P.F."/>
            <person name="Sharma A."/>
            <person name="Silva N.M."/>
            <person name="Marques L.E."/>
            <person name="Juliana M.A."/>
            <person name="Lourenco M.C.S."/>
            <person name="Digiampietri L.A."/>
            <person name="Suffys P.N."/>
            <person name="Viana-Niero C."/>
        </authorList>
    </citation>
    <scope>NUCLEOTIDE SEQUENCE [LARGE SCALE GENOMIC DNA]</scope>
    <source>
        <strain evidence="9 10">MYC017</strain>
    </source>
</reference>
<dbReference type="InterPro" id="IPR055275">
    <property type="entry name" value="Ferredox_Rdtase"/>
</dbReference>
<dbReference type="RefSeq" id="WP_329779690.1">
    <property type="nucleotide sequence ID" value="NZ_JAYJJQ010000027.1"/>
</dbReference>
<feature type="domain" description="FAD/NAD(P)-binding" evidence="8">
    <location>
        <begin position="4"/>
        <end position="163"/>
    </location>
</feature>
<sequence>METRIVIVGAGPAGFAVASALLAAVPGTTIDLVDRDPLPDGLLRHGPAAGEQRLRAVAHEVDAVLADDRLTYIGGIDVGTDVSLDELRSAADAVVLTTGAPQDLPLTVAGRDAVGIGTITHVRAWLAGSADVAADELDLAMDTAVLLGASAEAIDIAQMLCGHIPAGVSAEARKRLSGSTLRRIQLVDQRSEAEMNLPSDVPADLIVRSGLTPVGVVGRNRARALRCLHRPDAYDRVVSEDLRAQLLLRPRSESFCWPGVDENEGHIAHHHGRVLRAGTRVPGLYVAGWAGRAVPDTGSHASDAAAVVAAIEADCDGLMRPEYALSELLADRGVAVSGLDGWSASAATHALLGRFAGEGTAPLADYDELLEHADDD</sequence>
<dbReference type="InterPro" id="IPR023753">
    <property type="entry name" value="FAD/NAD-binding_dom"/>
</dbReference>
<keyword evidence="6" id="KW-0560">Oxidoreductase</keyword>
<proteinExistence type="predicted"/>
<comment type="cofactor">
    <cofactor evidence="1">
        <name>FAD</name>
        <dbReference type="ChEBI" id="CHEBI:57692"/>
    </cofactor>
</comment>
<evidence type="ECO:0000256" key="5">
    <source>
        <dbReference type="ARBA" id="ARBA00022857"/>
    </source>
</evidence>
<evidence type="ECO:0000259" key="8">
    <source>
        <dbReference type="Pfam" id="PF07992"/>
    </source>
</evidence>
<dbReference type="PANTHER" id="PTHR48467:SF1">
    <property type="entry name" value="GLUTAMATE SYNTHASE 1 [NADH], CHLOROPLASTIC-LIKE"/>
    <property type="match status" value="1"/>
</dbReference>
<evidence type="ECO:0000256" key="1">
    <source>
        <dbReference type="ARBA" id="ARBA00001974"/>
    </source>
</evidence>
<keyword evidence="3" id="KW-0285">Flavoprotein</keyword>
<evidence type="ECO:0000256" key="7">
    <source>
        <dbReference type="ARBA" id="ARBA00047776"/>
    </source>
</evidence>
<dbReference type="EMBL" id="JAYJJQ010000027">
    <property type="protein sequence ID" value="MEB3071485.1"/>
    <property type="molecule type" value="Genomic_DNA"/>
</dbReference>
<organism evidence="9 10">
    <name type="scientific">[Mycobacterium] vasticus</name>
    <dbReference type="NCBI Taxonomy" id="2875777"/>
    <lineage>
        <taxon>Bacteria</taxon>
        <taxon>Bacillati</taxon>
        <taxon>Actinomycetota</taxon>
        <taxon>Actinomycetes</taxon>
        <taxon>Mycobacteriales</taxon>
        <taxon>Mycobacteriaceae</taxon>
        <taxon>Mycolicibacter</taxon>
    </lineage>
</organism>
<comment type="catalytic activity">
    <reaction evidence="7">
        <text>2 reduced [2Fe-2S]-[ferredoxin] + NADP(+) + H(+) = 2 oxidized [2Fe-2S]-[ferredoxin] + NADPH</text>
        <dbReference type="Rhea" id="RHEA:20125"/>
        <dbReference type="Rhea" id="RHEA-COMP:10000"/>
        <dbReference type="Rhea" id="RHEA-COMP:10001"/>
        <dbReference type="ChEBI" id="CHEBI:15378"/>
        <dbReference type="ChEBI" id="CHEBI:33737"/>
        <dbReference type="ChEBI" id="CHEBI:33738"/>
        <dbReference type="ChEBI" id="CHEBI:57783"/>
        <dbReference type="ChEBI" id="CHEBI:58349"/>
        <dbReference type="EC" id="1.18.1.2"/>
    </reaction>
</comment>